<protein>
    <recommendedName>
        <fullName evidence="1">OLD protein-like TOPRIM domain-containing protein</fullName>
    </recommendedName>
</protein>
<evidence type="ECO:0000313" key="2">
    <source>
        <dbReference type="EMBL" id="RPF27080.1"/>
    </source>
</evidence>
<dbReference type="InterPro" id="IPR034139">
    <property type="entry name" value="TOPRIM_OLD"/>
</dbReference>
<feature type="domain" description="OLD protein-like TOPRIM" evidence="1">
    <location>
        <begin position="23"/>
        <end position="84"/>
    </location>
</feature>
<sequence length="201" mass="21265">MVREDPARDGREVAPVPSGVRGARVVALVEGVSDQVAVERLAVRRGRDLPGEGVLVLPMGGATNVGRHLRALGHLGVPASGLLDIGEERFVRRGLVSAGARGPVTGSDLRHAGFFFCIADLEDELTRGLGVSATEDVLAANGDLELFRRFQRQPAQRVRPVAHQLHRFLGTTAGRKALPGCSSSTSTWTVCPSRSTPCSGT</sequence>
<gene>
    <name evidence="2" type="ORF">EDD32_1543</name>
</gene>
<accession>A0A3N4Z7C9</accession>
<proteinExistence type="predicted"/>
<dbReference type="AlphaFoldDB" id="A0A3N4Z7C9"/>
<evidence type="ECO:0000313" key="3">
    <source>
        <dbReference type="Proteomes" id="UP000280726"/>
    </source>
</evidence>
<comment type="caution">
    <text evidence="2">The sequence shown here is derived from an EMBL/GenBank/DDBJ whole genome shotgun (WGS) entry which is preliminary data.</text>
</comment>
<dbReference type="EMBL" id="RKRA01000001">
    <property type="protein sequence ID" value="RPF27080.1"/>
    <property type="molecule type" value="Genomic_DNA"/>
</dbReference>
<reference evidence="2 3" key="1">
    <citation type="submission" date="2018-11" db="EMBL/GenBank/DDBJ databases">
        <title>Sequencing the genomes of 1000 actinobacteria strains.</title>
        <authorList>
            <person name="Klenk H.-P."/>
        </authorList>
    </citation>
    <scope>NUCLEOTIDE SEQUENCE [LARGE SCALE GENOMIC DNA]</scope>
    <source>
        <strain evidence="2 3">DSM 14418</strain>
    </source>
</reference>
<name>A0A3N4Z7C9_9MICO</name>
<evidence type="ECO:0000259" key="1">
    <source>
        <dbReference type="Pfam" id="PF20469"/>
    </source>
</evidence>
<dbReference type="Proteomes" id="UP000280726">
    <property type="component" value="Unassembled WGS sequence"/>
</dbReference>
<dbReference type="Pfam" id="PF20469">
    <property type="entry name" value="OLD-like_TOPRIM"/>
    <property type="match status" value="1"/>
</dbReference>
<keyword evidence="3" id="KW-1185">Reference proteome</keyword>
<organism evidence="2 3">
    <name type="scientific">Georgenia muralis</name>
    <dbReference type="NCBI Taxonomy" id="154117"/>
    <lineage>
        <taxon>Bacteria</taxon>
        <taxon>Bacillati</taxon>
        <taxon>Actinomycetota</taxon>
        <taxon>Actinomycetes</taxon>
        <taxon>Micrococcales</taxon>
        <taxon>Bogoriellaceae</taxon>
        <taxon>Georgenia</taxon>
    </lineage>
</organism>